<accession>A0A6A6CLC3</accession>
<gene>
    <name evidence="3" type="ORF">M409DRAFT_54711</name>
</gene>
<dbReference type="RefSeq" id="XP_033667839.1">
    <property type="nucleotide sequence ID" value="XM_033812798.1"/>
</dbReference>
<reference evidence="3" key="1">
    <citation type="journal article" date="2020" name="Stud. Mycol.">
        <title>101 Dothideomycetes genomes: a test case for predicting lifestyles and emergence of pathogens.</title>
        <authorList>
            <person name="Haridas S."/>
            <person name="Albert R."/>
            <person name="Binder M."/>
            <person name="Bloem J."/>
            <person name="Labutti K."/>
            <person name="Salamov A."/>
            <person name="Andreopoulos B."/>
            <person name="Baker S."/>
            <person name="Barry K."/>
            <person name="Bills G."/>
            <person name="Bluhm B."/>
            <person name="Cannon C."/>
            <person name="Castanera R."/>
            <person name="Culley D."/>
            <person name="Daum C."/>
            <person name="Ezra D."/>
            <person name="Gonzalez J."/>
            <person name="Henrissat B."/>
            <person name="Kuo A."/>
            <person name="Liang C."/>
            <person name="Lipzen A."/>
            <person name="Lutzoni F."/>
            <person name="Magnuson J."/>
            <person name="Mondo S."/>
            <person name="Nolan M."/>
            <person name="Ohm R."/>
            <person name="Pangilinan J."/>
            <person name="Park H.-J."/>
            <person name="Ramirez L."/>
            <person name="Alfaro M."/>
            <person name="Sun H."/>
            <person name="Tritt A."/>
            <person name="Yoshinaga Y."/>
            <person name="Zwiers L.-H."/>
            <person name="Turgeon B."/>
            <person name="Goodwin S."/>
            <person name="Spatafora J."/>
            <person name="Crous P."/>
            <person name="Grigoriev I."/>
        </authorList>
    </citation>
    <scope>NUCLEOTIDE SEQUENCE</scope>
    <source>
        <strain evidence="3">ATCC 36951</strain>
    </source>
</reference>
<keyword evidence="2" id="KW-0732">Signal</keyword>
<feature type="compositionally biased region" description="Polar residues" evidence="1">
    <location>
        <begin position="183"/>
        <end position="192"/>
    </location>
</feature>
<organism evidence="3 4">
    <name type="scientific">Zasmidium cellare ATCC 36951</name>
    <dbReference type="NCBI Taxonomy" id="1080233"/>
    <lineage>
        <taxon>Eukaryota</taxon>
        <taxon>Fungi</taxon>
        <taxon>Dikarya</taxon>
        <taxon>Ascomycota</taxon>
        <taxon>Pezizomycotina</taxon>
        <taxon>Dothideomycetes</taxon>
        <taxon>Dothideomycetidae</taxon>
        <taxon>Mycosphaerellales</taxon>
        <taxon>Mycosphaerellaceae</taxon>
        <taxon>Zasmidium</taxon>
    </lineage>
</organism>
<keyword evidence="4" id="KW-1185">Reference proteome</keyword>
<dbReference type="Proteomes" id="UP000799537">
    <property type="component" value="Unassembled WGS sequence"/>
</dbReference>
<proteinExistence type="predicted"/>
<name>A0A6A6CLC3_ZASCE</name>
<sequence length="203" mass="22480">MARGIPLCCGVIAFLLLQTYANFTPDCRYLANGQVQDGVGSFAGTSAHRLVYCDDQASSATTACCAYGELCTADSICYNASSSGTDRWYVAGCNDPDYEASVCRKSCGSNSLTYIQWDSSTDLWQFCGDGGCSGGVTNETFSAPPPTEVQHLRTMLRHRQRLLQTQRQPLRKRQRPPHKIRRQGQNPPQASQRARRRGLRSVW</sequence>
<evidence type="ECO:0000313" key="4">
    <source>
        <dbReference type="Proteomes" id="UP000799537"/>
    </source>
</evidence>
<evidence type="ECO:0000256" key="1">
    <source>
        <dbReference type="SAM" id="MobiDB-lite"/>
    </source>
</evidence>
<feature type="chain" id="PRO_5025649316" evidence="2">
    <location>
        <begin position="22"/>
        <end position="203"/>
    </location>
</feature>
<protein>
    <submittedName>
        <fullName evidence="3">Uncharacterized protein</fullName>
    </submittedName>
</protein>
<feature type="compositionally biased region" description="Basic residues" evidence="1">
    <location>
        <begin position="193"/>
        <end position="203"/>
    </location>
</feature>
<feature type="signal peptide" evidence="2">
    <location>
        <begin position="1"/>
        <end position="21"/>
    </location>
</feature>
<dbReference type="GeneID" id="54566070"/>
<evidence type="ECO:0000313" key="3">
    <source>
        <dbReference type="EMBL" id="KAF2166950.1"/>
    </source>
</evidence>
<feature type="compositionally biased region" description="Basic residues" evidence="1">
    <location>
        <begin position="169"/>
        <end position="182"/>
    </location>
</feature>
<dbReference type="AlphaFoldDB" id="A0A6A6CLC3"/>
<dbReference type="EMBL" id="ML993595">
    <property type="protein sequence ID" value="KAF2166950.1"/>
    <property type="molecule type" value="Genomic_DNA"/>
</dbReference>
<evidence type="ECO:0000256" key="2">
    <source>
        <dbReference type="SAM" id="SignalP"/>
    </source>
</evidence>
<feature type="region of interest" description="Disordered" evidence="1">
    <location>
        <begin position="162"/>
        <end position="203"/>
    </location>
</feature>
<dbReference type="OrthoDB" id="3816606at2759"/>